<dbReference type="InterPro" id="IPR007197">
    <property type="entry name" value="rSAM"/>
</dbReference>
<keyword evidence="3" id="KW-0408">Iron</keyword>
<dbReference type="SMART" id="SM00729">
    <property type="entry name" value="Elp3"/>
    <property type="match status" value="1"/>
</dbReference>
<evidence type="ECO:0000256" key="1">
    <source>
        <dbReference type="ARBA" id="ARBA00022691"/>
    </source>
</evidence>
<dbReference type="GO" id="GO:0046872">
    <property type="term" value="F:metal ion binding"/>
    <property type="evidence" value="ECO:0007669"/>
    <property type="project" value="UniProtKB-KW"/>
</dbReference>
<feature type="domain" description="Radical SAM core" evidence="5">
    <location>
        <begin position="1"/>
        <end position="156"/>
    </location>
</feature>
<dbReference type="GO" id="GO:0051539">
    <property type="term" value="F:4 iron, 4 sulfur cluster binding"/>
    <property type="evidence" value="ECO:0007669"/>
    <property type="project" value="TreeGrafter"/>
</dbReference>
<dbReference type="GO" id="GO:0006779">
    <property type="term" value="P:porphyrin-containing compound biosynthetic process"/>
    <property type="evidence" value="ECO:0007669"/>
    <property type="project" value="TreeGrafter"/>
</dbReference>
<accession>A0A383DSD1</accession>
<protein>
    <recommendedName>
        <fullName evidence="5">Radical SAM core domain-containing protein</fullName>
    </recommendedName>
</protein>
<dbReference type="EMBL" id="UINC01219793">
    <property type="protein sequence ID" value="SVE47432.1"/>
    <property type="molecule type" value="Genomic_DNA"/>
</dbReference>
<dbReference type="InterPro" id="IPR058240">
    <property type="entry name" value="rSAM_sf"/>
</dbReference>
<dbReference type="AlphaFoldDB" id="A0A383DSD1"/>
<evidence type="ECO:0000259" key="5">
    <source>
        <dbReference type="PROSITE" id="PS51918"/>
    </source>
</evidence>
<dbReference type="InterPro" id="IPR034505">
    <property type="entry name" value="Coproporphyrinogen-III_oxidase"/>
</dbReference>
<dbReference type="CDD" id="cd01335">
    <property type="entry name" value="Radical_SAM"/>
    <property type="match status" value="1"/>
</dbReference>
<evidence type="ECO:0000256" key="2">
    <source>
        <dbReference type="ARBA" id="ARBA00022723"/>
    </source>
</evidence>
<dbReference type="Pfam" id="PF04055">
    <property type="entry name" value="Radical_SAM"/>
    <property type="match status" value="1"/>
</dbReference>
<proteinExistence type="predicted"/>
<evidence type="ECO:0000256" key="3">
    <source>
        <dbReference type="ARBA" id="ARBA00023004"/>
    </source>
</evidence>
<dbReference type="SFLD" id="SFLDG01065">
    <property type="entry name" value="anaerobic_coproporphyrinogen-I"/>
    <property type="match status" value="1"/>
</dbReference>
<dbReference type="Gene3D" id="3.20.20.70">
    <property type="entry name" value="Aldolase class I"/>
    <property type="match status" value="1"/>
</dbReference>
<name>A0A383DSD1_9ZZZZ</name>
<dbReference type="SFLD" id="SFLDS00029">
    <property type="entry name" value="Radical_SAM"/>
    <property type="match status" value="1"/>
</dbReference>
<gene>
    <name evidence="6" type="ORF">METZ01_LOCUS500286</name>
</gene>
<dbReference type="SUPFAM" id="SSF102114">
    <property type="entry name" value="Radical SAM enzymes"/>
    <property type="match status" value="1"/>
</dbReference>
<keyword evidence="1" id="KW-0949">S-adenosyl-L-methionine</keyword>
<dbReference type="InterPro" id="IPR006638">
    <property type="entry name" value="Elp3/MiaA/NifB-like_rSAM"/>
</dbReference>
<dbReference type="PANTHER" id="PTHR13932:SF5">
    <property type="entry name" value="RADICAL S-ADENOSYL METHIONINE DOMAIN-CONTAINING PROTEIN 1, MITOCHONDRIAL"/>
    <property type="match status" value="1"/>
</dbReference>
<keyword evidence="2" id="KW-0479">Metal-binding</keyword>
<dbReference type="PANTHER" id="PTHR13932">
    <property type="entry name" value="COPROPORPHYRINIGEN III OXIDASE"/>
    <property type="match status" value="1"/>
</dbReference>
<feature type="non-terminal residue" evidence="6">
    <location>
        <position position="156"/>
    </location>
</feature>
<dbReference type="GO" id="GO:0003824">
    <property type="term" value="F:catalytic activity"/>
    <property type="evidence" value="ECO:0007669"/>
    <property type="project" value="InterPro"/>
</dbReference>
<dbReference type="InterPro" id="IPR013785">
    <property type="entry name" value="Aldolase_TIM"/>
</dbReference>
<dbReference type="GO" id="GO:0005737">
    <property type="term" value="C:cytoplasm"/>
    <property type="evidence" value="ECO:0007669"/>
    <property type="project" value="TreeGrafter"/>
</dbReference>
<dbReference type="PROSITE" id="PS51918">
    <property type="entry name" value="RADICAL_SAM"/>
    <property type="match status" value="1"/>
</dbReference>
<reference evidence="6" key="1">
    <citation type="submission" date="2018-05" db="EMBL/GenBank/DDBJ databases">
        <authorList>
            <person name="Lanie J.A."/>
            <person name="Ng W.-L."/>
            <person name="Kazmierczak K.M."/>
            <person name="Andrzejewski T.M."/>
            <person name="Davidsen T.M."/>
            <person name="Wayne K.J."/>
            <person name="Tettelin H."/>
            <person name="Glass J.I."/>
            <person name="Rusch D."/>
            <person name="Podicherti R."/>
            <person name="Tsui H.-C.T."/>
            <person name="Winkler M.E."/>
        </authorList>
    </citation>
    <scope>NUCLEOTIDE SEQUENCE</scope>
</reference>
<evidence type="ECO:0000313" key="6">
    <source>
        <dbReference type="EMBL" id="SVE47432.1"/>
    </source>
</evidence>
<evidence type="ECO:0000256" key="4">
    <source>
        <dbReference type="ARBA" id="ARBA00023014"/>
    </source>
</evidence>
<keyword evidence="4" id="KW-0411">Iron-sulfur</keyword>
<sequence>MLELPPISLYIHYPWCVKKCPYCDFNSHEGDPQADYIAALIRDLDCDLKYLQNRQIHSIFIGGGTPSLMSVDDATELFKGLRQKLSIPNNIEITLEANPGTFDAKKFAQFREVGINRLSIGVQSFNNKNLKFLGRIHSSEEAIQAIKEAQKVGFDN</sequence>
<organism evidence="6">
    <name type="scientific">marine metagenome</name>
    <dbReference type="NCBI Taxonomy" id="408172"/>
    <lineage>
        <taxon>unclassified sequences</taxon>
        <taxon>metagenomes</taxon>
        <taxon>ecological metagenomes</taxon>
    </lineage>
</organism>